<organism evidence="4">
    <name type="scientific">viral metagenome</name>
    <dbReference type="NCBI Taxonomy" id="1070528"/>
    <lineage>
        <taxon>unclassified sequences</taxon>
        <taxon>metagenomes</taxon>
        <taxon>organismal metagenomes</taxon>
    </lineage>
</organism>
<dbReference type="PANTHER" id="PTHR11960:SF8">
    <property type="entry name" value="EUKARYOTIC TRANSLATION INITIATION FACTOR 4E1-RELATED"/>
    <property type="match status" value="1"/>
</dbReference>
<evidence type="ECO:0000256" key="1">
    <source>
        <dbReference type="ARBA" id="ARBA00022540"/>
    </source>
</evidence>
<keyword evidence="3" id="KW-0648">Protein biosynthesis</keyword>
<dbReference type="InterPro" id="IPR001040">
    <property type="entry name" value="TIF_eIF_4E"/>
</dbReference>
<evidence type="ECO:0000313" key="4">
    <source>
        <dbReference type="EMBL" id="QHT23427.1"/>
    </source>
</evidence>
<reference evidence="4" key="1">
    <citation type="journal article" date="2020" name="Nature">
        <title>Giant virus diversity and host interactions through global metagenomics.</title>
        <authorList>
            <person name="Schulz F."/>
            <person name="Roux S."/>
            <person name="Paez-Espino D."/>
            <person name="Jungbluth S."/>
            <person name="Walsh D.A."/>
            <person name="Denef V.J."/>
            <person name="McMahon K.D."/>
            <person name="Konstantinidis K.T."/>
            <person name="Eloe-Fadrosh E.A."/>
            <person name="Kyrpides N.C."/>
            <person name="Woyke T."/>
        </authorList>
    </citation>
    <scope>NUCLEOTIDE SEQUENCE</scope>
    <source>
        <strain evidence="4">GVMAG-M-3300023179-116</strain>
    </source>
</reference>
<keyword evidence="2" id="KW-0694">RNA-binding</keyword>
<dbReference type="GO" id="GO:0003743">
    <property type="term" value="F:translation initiation factor activity"/>
    <property type="evidence" value="ECO:0007669"/>
    <property type="project" value="UniProtKB-KW"/>
</dbReference>
<name>A0A6C0E2N9_9ZZZZ</name>
<dbReference type="EMBL" id="MN739731">
    <property type="protein sequence ID" value="QHT23427.1"/>
    <property type="molecule type" value="Genomic_DNA"/>
</dbReference>
<dbReference type="SUPFAM" id="SSF55418">
    <property type="entry name" value="eIF4e-like"/>
    <property type="match status" value="1"/>
</dbReference>
<evidence type="ECO:0000256" key="3">
    <source>
        <dbReference type="ARBA" id="ARBA00022917"/>
    </source>
</evidence>
<sequence>MVIPNTTISNTMKSEHHKLGDSWTLWAHLPHDTDWTPKSYKNIFTMSSVEEAITITETLPEILVKNCMLFIMREGIKPIWEDVKNRNGGCFSYKVINKNVYDVWREFTYALVGNTISTNESFVASVNGITISPKKNFCIIKIWTSNCTFQNPDIITNEVTGLDSHGCLFKKHTPEY</sequence>
<dbReference type="Pfam" id="PF01652">
    <property type="entry name" value="IF4E"/>
    <property type="match status" value="1"/>
</dbReference>
<dbReference type="PANTHER" id="PTHR11960">
    <property type="entry name" value="EUKARYOTIC TRANSLATION INITIATION FACTOR 4E RELATED"/>
    <property type="match status" value="1"/>
</dbReference>
<dbReference type="Gene3D" id="3.30.760.10">
    <property type="entry name" value="RNA Cap, Translation Initiation Factor Eif4e"/>
    <property type="match status" value="1"/>
</dbReference>
<keyword evidence="1" id="KW-0396">Initiation factor</keyword>
<accession>A0A6C0E2N9</accession>
<dbReference type="GO" id="GO:0000340">
    <property type="term" value="F:RNA 7-methylguanosine cap binding"/>
    <property type="evidence" value="ECO:0007669"/>
    <property type="project" value="TreeGrafter"/>
</dbReference>
<evidence type="ECO:0008006" key="5">
    <source>
        <dbReference type="Google" id="ProtNLM"/>
    </source>
</evidence>
<protein>
    <recommendedName>
        <fullName evidence="5">Eukaryotic translation initiation factor 4E</fullName>
    </recommendedName>
</protein>
<evidence type="ECO:0000256" key="2">
    <source>
        <dbReference type="ARBA" id="ARBA00022884"/>
    </source>
</evidence>
<dbReference type="InterPro" id="IPR023398">
    <property type="entry name" value="TIF_eIF4e-like"/>
</dbReference>
<proteinExistence type="predicted"/>
<dbReference type="AlphaFoldDB" id="A0A6C0E2N9"/>
<dbReference type="GO" id="GO:0016281">
    <property type="term" value="C:eukaryotic translation initiation factor 4F complex"/>
    <property type="evidence" value="ECO:0007669"/>
    <property type="project" value="TreeGrafter"/>
</dbReference>